<evidence type="ECO:0000313" key="2">
    <source>
        <dbReference type="Proteomes" id="UP000013201"/>
    </source>
</evidence>
<name>N1MMC8_9SPHN</name>
<reference evidence="1 2" key="1">
    <citation type="submission" date="2013-03" db="EMBL/GenBank/DDBJ databases">
        <authorList>
            <person name="Le V."/>
        </authorList>
    </citation>
    <scope>NUCLEOTIDE SEQUENCE [LARGE SCALE GENOMIC DNA]</scope>
    <source>
        <strain evidence="1 2">BiD32</strain>
    </source>
</reference>
<dbReference type="AlphaFoldDB" id="N1MMC8"/>
<comment type="caution">
    <text evidence="1">The sequence shown here is derived from an EMBL/GenBank/DDBJ whole genome shotgun (WGS) entry which is preliminary data.</text>
</comment>
<protein>
    <submittedName>
        <fullName evidence="1">Uncharacterized protein</fullName>
    </submittedName>
</protein>
<dbReference type="Proteomes" id="UP000013201">
    <property type="component" value="Unassembled WGS sequence"/>
</dbReference>
<sequence>MSALENLKSELAALRDEAKVQAHLGSMEAQQEWEAAEAKWNHFVAESRLHDSGQNIKSALEILGDELRASYERLKKAL</sequence>
<dbReference type="OrthoDB" id="7473960at2"/>
<reference evidence="2" key="2">
    <citation type="submission" date="2013-04" db="EMBL/GenBank/DDBJ databases">
        <title>Bisphenol A degrading Sphingobium sp. strain BiD32.</title>
        <authorList>
            <person name="Nielsen J.L."/>
            <person name="Zhou N.A."/>
            <person name="Kjeldal H."/>
        </authorList>
    </citation>
    <scope>NUCLEOTIDE SEQUENCE [LARGE SCALE GENOMIC DNA]</scope>
    <source>
        <strain evidence="2">BiD32</strain>
    </source>
</reference>
<dbReference type="RefSeq" id="WP_006952103.1">
    <property type="nucleotide sequence ID" value="NZ_CAVK010000055.1"/>
</dbReference>
<organism evidence="1 2">
    <name type="scientific">Sphingobium indicum BiD32</name>
    <dbReference type="NCBI Taxonomy" id="1301087"/>
    <lineage>
        <taxon>Bacteria</taxon>
        <taxon>Pseudomonadati</taxon>
        <taxon>Pseudomonadota</taxon>
        <taxon>Alphaproteobacteria</taxon>
        <taxon>Sphingomonadales</taxon>
        <taxon>Sphingomonadaceae</taxon>
        <taxon>Sphingobium</taxon>
    </lineage>
</organism>
<keyword evidence="2" id="KW-1185">Reference proteome</keyword>
<evidence type="ECO:0000313" key="1">
    <source>
        <dbReference type="EMBL" id="CCW16747.1"/>
    </source>
</evidence>
<gene>
    <name evidence="1" type="ORF">EBBID32_10850</name>
</gene>
<dbReference type="EMBL" id="CAVK010000055">
    <property type="protein sequence ID" value="CCW16747.1"/>
    <property type="molecule type" value="Genomic_DNA"/>
</dbReference>
<proteinExistence type="predicted"/>
<accession>N1MMC8</accession>